<name>M0QR04_9ACTN</name>
<dbReference type="AlphaFoldDB" id="M0QR04"/>
<keyword evidence="3" id="KW-1185">Reference proteome</keyword>
<gene>
    <name evidence="2" type="ORF">GS4_47_00080</name>
</gene>
<dbReference type="Proteomes" id="UP000011666">
    <property type="component" value="Unassembled WGS sequence"/>
</dbReference>
<accession>M0QR04</accession>
<proteinExistence type="predicted"/>
<dbReference type="Pfam" id="PF05119">
    <property type="entry name" value="Terminase_4"/>
    <property type="match status" value="1"/>
</dbReference>
<evidence type="ECO:0000256" key="1">
    <source>
        <dbReference type="SAM" id="MobiDB-lite"/>
    </source>
</evidence>
<dbReference type="InterPro" id="IPR006448">
    <property type="entry name" value="Phage_term_ssu_P27"/>
</dbReference>
<evidence type="ECO:0000313" key="3">
    <source>
        <dbReference type="Proteomes" id="UP000011666"/>
    </source>
</evidence>
<organism evidence="2 3">
    <name type="scientific">Gordonia soli NBRC 108243</name>
    <dbReference type="NCBI Taxonomy" id="1223545"/>
    <lineage>
        <taxon>Bacteria</taxon>
        <taxon>Bacillati</taxon>
        <taxon>Actinomycetota</taxon>
        <taxon>Actinomycetes</taxon>
        <taxon>Mycobacteriales</taxon>
        <taxon>Gordoniaceae</taxon>
        <taxon>Gordonia</taxon>
    </lineage>
</organism>
<protein>
    <submittedName>
        <fullName evidence="2">Uncharacterized protein</fullName>
    </submittedName>
</protein>
<sequence length="128" mass="13784">MTLSDDLLAIAEGRPARDRAAITAFAGQVRRAESARDRIDTDGVVVEKANGDLVAHPAVEIERSASREIRGWVERRPDLFGSVLIHRDDLMPLGSPADQSDDDDAADDAPPSLEDELARARAARSSPA</sequence>
<evidence type="ECO:0000313" key="2">
    <source>
        <dbReference type="EMBL" id="GAC71018.1"/>
    </source>
</evidence>
<feature type="region of interest" description="Disordered" evidence="1">
    <location>
        <begin position="90"/>
        <end position="128"/>
    </location>
</feature>
<reference evidence="2 3" key="1">
    <citation type="submission" date="2013-01" db="EMBL/GenBank/DDBJ databases">
        <title>Whole genome shotgun sequence of Gordonia soli NBRC 108243.</title>
        <authorList>
            <person name="Isaki-Nakamura S."/>
            <person name="Hosoyama A."/>
            <person name="Tsuchikane K."/>
            <person name="Ando Y."/>
            <person name="Baba S."/>
            <person name="Ohji S."/>
            <person name="Hamada M."/>
            <person name="Tamura T."/>
            <person name="Yamazoe A."/>
            <person name="Yamazaki S."/>
            <person name="Fujita N."/>
        </authorList>
    </citation>
    <scope>NUCLEOTIDE SEQUENCE [LARGE SCALE GENOMIC DNA]</scope>
    <source>
        <strain evidence="2 3">NBRC 108243</strain>
    </source>
</reference>
<dbReference type="STRING" id="1223545.GS4_47_00080"/>
<dbReference type="EMBL" id="BANX01000047">
    <property type="protein sequence ID" value="GAC71018.1"/>
    <property type="molecule type" value="Genomic_DNA"/>
</dbReference>
<comment type="caution">
    <text evidence="2">The sequence shown here is derived from an EMBL/GenBank/DDBJ whole genome shotgun (WGS) entry which is preliminary data.</text>
</comment>